<dbReference type="AlphaFoldDB" id="A0A1M7BYY0"/>
<dbReference type="Proteomes" id="UP000184120">
    <property type="component" value="Unassembled WGS sequence"/>
</dbReference>
<reference evidence="1" key="5">
    <citation type="submission" date="2024-05" db="EMBL/GenBank/DDBJ databases">
        <authorList>
            <person name="Sun Q."/>
            <person name="Zhou Y."/>
        </authorList>
    </citation>
    <scope>NUCLEOTIDE SEQUENCE</scope>
    <source>
        <strain evidence="1">CGMCC 1.12707</strain>
    </source>
</reference>
<evidence type="ECO:0000313" key="3">
    <source>
        <dbReference type="Proteomes" id="UP000184120"/>
    </source>
</evidence>
<accession>A0A1M7BYY0</accession>
<dbReference type="OrthoDB" id="1077692at2"/>
<reference evidence="3" key="2">
    <citation type="submission" date="2016-11" db="EMBL/GenBank/DDBJ databases">
        <authorList>
            <person name="Varghese N."/>
            <person name="Submissions S."/>
        </authorList>
    </citation>
    <scope>NUCLEOTIDE SEQUENCE [LARGE SCALE GENOMIC DNA]</scope>
    <source>
        <strain evidence="3">DSM 27989</strain>
    </source>
</reference>
<evidence type="ECO:0000313" key="2">
    <source>
        <dbReference type="EMBL" id="SHL59789.1"/>
    </source>
</evidence>
<keyword evidence="4" id="KW-1185">Reference proteome</keyword>
<dbReference type="STRING" id="1434701.SAMN05443634_11215"/>
<evidence type="ECO:0000313" key="4">
    <source>
        <dbReference type="Proteomes" id="UP000650994"/>
    </source>
</evidence>
<reference evidence="2" key="3">
    <citation type="submission" date="2016-11" db="EMBL/GenBank/DDBJ databases">
        <authorList>
            <person name="Jaros S."/>
            <person name="Januszkiewicz K."/>
            <person name="Wedrychowicz H."/>
        </authorList>
    </citation>
    <scope>NUCLEOTIDE SEQUENCE [LARGE SCALE GENOMIC DNA]</scope>
    <source>
        <strain evidence="2">DSM 27989</strain>
    </source>
</reference>
<dbReference type="EMBL" id="BMFL01000003">
    <property type="protein sequence ID" value="GGE91500.1"/>
    <property type="molecule type" value="Genomic_DNA"/>
</dbReference>
<gene>
    <name evidence="1" type="ORF">GCM10010984_06520</name>
    <name evidence="2" type="ORF">SAMN05443634_11215</name>
</gene>
<organism evidence="2 3">
    <name type="scientific">Chishuiella changwenlii</name>
    <dbReference type="NCBI Taxonomy" id="1434701"/>
    <lineage>
        <taxon>Bacteria</taxon>
        <taxon>Pseudomonadati</taxon>
        <taxon>Bacteroidota</taxon>
        <taxon>Flavobacteriia</taxon>
        <taxon>Flavobacteriales</taxon>
        <taxon>Weeksellaceae</taxon>
        <taxon>Chishuiella</taxon>
    </lineage>
</organism>
<dbReference type="Proteomes" id="UP000650994">
    <property type="component" value="Unassembled WGS sequence"/>
</dbReference>
<evidence type="ECO:0008006" key="5">
    <source>
        <dbReference type="Google" id="ProtNLM"/>
    </source>
</evidence>
<dbReference type="EMBL" id="FRBH01000012">
    <property type="protein sequence ID" value="SHL59789.1"/>
    <property type="molecule type" value="Genomic_DNA"/>
</dbReference>
<reference evidence="1" key="1">
    <citation type="journal article" date="2014" name="Int. J. Syst. Evol. Microbiol.">
        <title>Complete genome of a new Firmicutes species belonging to the dominant human colonic microbiota ('Ruminococcus bicirculans') reveals two chromosomes and a selective capacity to utilize plant glucans.</title>
        <authorList>
            <consortium name="NISC Comparative Sequencing Program"/>
            <person name="Wegmann U."/>
            <person name="Louis P."/>
            <person name="Goesmann A."/>
            <person name="Henrissat B."/>
            <person name="Duncan S.H."/>
            <person name="Flint H.J."/>
        </authorList>
    </citation>
    <scope>NUCLEOTIDE SEQUENCE</scope>
    <source>
        <strain evidence="1">CGMCC 1.12707</strain>
    </source>
</reference>
<reference evidence="4" key="4">
    <citation type="journal article" date="2019" name="Int. J. Syst. Evol. Microbiol.">
        <title>The Global Catalogue of Microorganisms (GCM) 10K type strain sequencing project: providing services to taxonomists for standard genome sequencing and annotation.</title>
        <authorList>
            <consortium name="The Broad Institute Genomics Platform"/>
            <consortium name="The Broad Institute Genome Sequencing Center for Infectious Disease"/>
            <person name="Wu L."/>
            <person name="Ma J."/>
        </authorList>
    </citation>
    <scope>NUCLEOTIDE SEQUENCE [LARGE SCALE GENOMIC DNA]</scope>
    <source>
        <strain evidence="4">CGMCC 1.12707</strain>
    </source>
</reference>
<name>A0A1M7BYY0_9FLAO</name>
<proteinExistence type="predicted"/>
<protein>
    <recommendedName>
        <fullName evidence="5">DUF3997 domain-containing protein</fullName>
    </recommendedName>
</protein>
<sequence>MNFLIMEKYFKIVITLALISSFSSCNDIKSNQIIGRYYLVAVDTKDDMSIGYEVDESGNTVDVVPETIFSVGNNDKYIIAKQHPNTNRKITNYFIIPIYKEYTYFPEKGVIGPISLNEFIEKQKELNISTVTFDKTIK</sequence>
<evidence type="ECO:0000313" key="1">
    <source>
        <dbReference type="EMBL" id="GGE91500.1"/>
    </source>
</evidence>